<organism evidence="1 2">
    <name type="scientific">Trifolium pratense</name>
    <name type="common">Red clover</name>
    <dbReference type="NCBI Taxonomy" id="57577"/>
    <lineage>
        <taxon>Eukaryota</taxon>
        <taxon>Viridiplantae</taxon>
        <taxon>Streptophyta</taxon>
        <taxon>Embryophyta</taxon>
        <taxon>Tracheophyta</taxon>
        <taxon>Spermatophyta</taxon>
        <taxon>Magnoliopsida</taxon>
        <taxon>eudicotyledons</taxon>
        <taxon>Gunneridae</taxon>
        <taxon>Pentapetalae</taxon>
        <taxon>rosids</taxon>
        <taxon>fabids</taxon>
        <taxon>Fabales</taxon>
        <taxon>Fabaceae</taxon>
        <taxon>Papilionoideae</taxon>
        <taxon>50 kb inversion clade</taxon>
        <taxon>NPAAA clade</taxon>
        <taxon>Hologalegina</taxon>
        <taxon>IRL clade</taxon>
        <taxon>Trifolieae</taxon>
        <taxon>Trifolium</taxon>
    </lineage>
</organism>
<name>A0ACB0KNN7_TRIPR</name>
<proteinExistence type="predicted"/>
<sequence length="170" mass="18896">MKLQSLSQSFNISFTDSIYQFEAVDISYLIRCWQFRFVHGYHKSGDLLYLFSLVVPVLHAVMNHDYRFSCRSKPSIPVPLAVSVVKLSLTVISVCINGIMQASSDFCRHVELHCGYLFGLPVGIVADSVGATVGAVAAFLLGGTVSQKKKLSVNGYKDLMPDLTWKLMQR</sequence>
<reference evidence="1" key="1">
    <citation type="submission" date="2023-10" db="EMBL/GenBank/DDBJ databases">
        <authorList>
            <person name="Rodriguez Cubillos JULIANA M."/>
            <person name="De Vega J."/>
        </authorList>
    </citation>
    <scope>NUCLEOTIDE SEQUENCE</scope>
</reference>
<accession>A0ACB0KNN7</accession>
<protein>
    <submittedName>
        <fullName evidence="1">Uncharacterized protein</fullName>
    </submittedName>
</protein>
<gene>
    <name evidence="1" type="ORF">MILVUS5_LOCUS24407</name>
</gene>
<dbReference type="Proteomes" id="UP001177021">
    <property type="component" value="Unassembled WGS sequence"/>
</dbReference>
<comment type="caution">
    <text evidence="1">The sequence shown here is derived from an EMBL/GenBank/DDBJ whole genome shotgun (WGS) entry which is preliminary data.</text>
</comment>
<dbReference type="EMBL" id="CASHSV030000311">
    <property type="protein sequence ID" value="CAJ2657939.1"/>
    <property type="molecule type" value="Genomic_DNA"/>
</dbReference>
<keyword evidence="2" id="KW-1185">Reference proteome</keyword>
<evidence type="ECO:0000313" key="2">
    <source>
        <dbReference type="Proteomes" id="UP001177021"/>
    </source>
</evidence>
<evidence type="ECO:0000313" key="1">
    <source>
        <dbReference type="EMBL" id="CAJ2657939.1"/>
    </source>
</evidence>